<dbReference type="RefSeq" id="WP_152724330.1">
    <property type="nucleotide sequence ID" value="NZ_WHOE01000103.1"/>
</dbReference>
<dbReference type="EMBL" id="WHOE01000103">
    <property type="protein sequence ID" value="MPW14908.1"/>
    <property type="molecule type" value="Genomic_DNA"/>
</dbReference>
<gene>
    <name evidence="1" type="ORF">GDZ32_08695</name>
</gene>
<evidence type="ECO:0000313" key="1">
    <source>
        <dbReference type="EMBL" id="MPW14908.1"/>
    </source>
</evidence>
<reference evidence="1 2" key="1">
    <citation type="submission" date="2019-10" db="EMBL/GenBank/DDBJ databases">
        <title>Draft genome sequences of Lactobacillus strains.</title>
        <authorList>
            <person name="Cho G.-S."/>
            <person name="Fagbemigun O."/>
            <person name="Brinks E."/>
            <person name="Franz C.M.A.P."/>
        </authorList>
    </citation>
    <scope>NUCLEOTIDE SEQUENCE [LARGE SCALE GENOMIC DNA]</scope>
    <source>
        <strain evidence="1 2">313</strain>
    </source>
</reference>
<name>A0A6A7K364_LACHE</name>
<accession>A0A6A7K364</accession>
<sequence length="293" mass="33681">MAKKEKEYEKTERVFTDDINALKGERLPTLLPNWLIKEGVQPNAEIINAERIGSKDSQNKTDIIVRLKDSNPIKLSVKMLNADYYGNWYGHKRIIELFGEKGFKKLTIASTEWANNIKDDPKWSEKPFIGVSLCFGKRSGRTKIEFKKLFPEDEILLLVRGEKPQAEDKTANALLIGNSDITINNTQDLIDHIQEITIDNVLNEIGYFNIIFRPINPKTEGTNRGKNIYTKFVPYKPLDQPTVIKNMTELAPLGTFKTVEPQLGSPKLTHNYWLKQLKEKYNIIIPPKPKKKK</sequence>
<protein>
    <submittedName>
        <fullName evidence="1">Uncharacterized protein</fullName>
    </submittedName>
</protein>
<proteinExistence type="predicted"/>
<evidence type="ECO:0000313" key="2">
    <source>
        <dbReference type="Proteomes" id="UP000430466"/>
    </source>
</evidence>
<organism evidence="1 2">
    <name type="scientific">Lactobacillus helveticus</name>
    <name type="common">Lactobacillus suntoryeus</name>
    <dbReference type="NCBI Taxonomy" id="1587"/>
    <lineage>
        <taxon>Bacteria</taxon>
        <taxon>Bacillati</taxon>
        <taxon>Bacillota</taxon>
        <taxon>Bacilli</taxon>
        <taxon>Lactobacillales</taxon>
        <taxon>Lactobacillaceae</taxon>
        <taxon>Lactobacillus</taxon>
    </lineage>
</organism>
<dbReference type="AlphaFoldDB" id="A0A6A7K364"/>
<feature type="non-terminal residue" evidence="1">
    <location>
        <position position="293"/>
    </location>
</feature>
<dbReference type="Proteomes" id="UP000430466">
    <property type="component" value="Unassembled WGS sequence"/>
</dbReference>
<comment type="caution">
    <text evidence="1">The sequence shown here is derived from an EMBL/GenBank/DDBJ whole genome shotgun (WGS) entry which is preliminary data.</text>
</comment>